<dbReference type="AlphaFoldDB" id="A0A5N6ZCX6"/>
<gene>
    <name evidence="1" type="ORF">BDV28DRAFT_146966</name>
</gene>
<proteinExistence type="predicted"/>
<reference evidence="2" key="1">
    <citation type="submission" date="2019-04" db="EMBL/GenBank/DDBJ databases">
        <title>Friends and foes A comparative genomics studyof 23 Aspergillus species from section Flavi.</title>
        <authorList>
            <consortium name="DOE Joint Genome Institute"/>
            <person name="Kjaerbolling I."/>
            <person name="Vesth T."/>
            <person name="Frisvad J.C."/>
            <person name="Nybo J.L."/>
            <person name="Theobald S."/>
            <person name="Kildgaard S."/>
            <person name="Isbrandt T."/>
            <person name="Kuo A."/>
            <person name="Sato A."/>
            <person name="Lyhne E.K."/>
            <person name="Kogle M.E."/>
            <person name="Wiebenga A."/>
            <person name="Kun R.S."/>
            <person name="Lubbers R.J."/>
            <person name="Makela M.R."/>
            <person name="Barry K."/>
            <person name="Chovatia M."/>
            <person name="Clum A."/>
            <person name="Daum C."/>
            <person name="Haridas S."/>
            <person name="He G."/>
            <person name="LaButti K."/>
            <person name="Lipzen A."/>
            <person name="Mondo S."/>
            <person name="Riley R."/>
            <person name="Salamov A."/>
            <person name="Simmons B.A."/>
            <person name="Magnuson J.K."/>
            <person name="Henrissat B."/>
            <person name="Mortensen U.H."/>
            <person name="Larsen T.O."/>
            <person name="Devries R.P."/>
            <person name="Grigoriev I.V."/>
            <person name="Machida M."/>
            <person name="Baker S.E."/>
            <person name="Andersen M.R."/>
        </authorList>
    </citation>
    <scope>NUCLEOTIDE SEQUENCE [LARGE SCALE GENOMIC DNA]</scope>
    <source>
        <strain evidence="2">CBS 553.77</strain>
    </source>
</reference>
<protein>
    <submittedName>
        <fullName evidence="1">Uncharacterized protein</fullName>
    </submittedName>
</protein>
<accession>A0A5N6ZCX6</accession>
<evidence type="ECO:0000313" key="1">
    <source>
        <dbReference type="EMBL" id="KAE8354599.1"/>
    </source>
</evidence>
<sequence length="299" mass="33175">MSPTVVIHQPDRMHNYSIIQDEQADLLAAKLASIIEAALVAPQAEGARTAALDIDATYTDFATRTPPTPNEDFLVCLWKIFAQIGGSLPHVDNQQDPLILIAKELHKLPVRIITMHTFPNKAQLWQGLEWFEAGIPQPWEARSALGERSRSELINKHALAAKLFGLGLVGLALDGMVVLRQVVEGVEIEHNGQRVVSATPTDIEHLDIKTAIAATWIQYAALPLLGYDEGDEVLDGGPLWQEARRQIMESGDHFSADELHYNRWVLWKGQFEAIADCPDVDAETRAIAYDAFTTMERLG</sequence>
<dbReference type="InterPro" id="IPR022085">
    <property type="entry name" value="OpdG"/>
</dbReference>
<organism evidence="1 2">
    <name type="scientific">Aspergillus coremiiformis</name>
    <dbReference type="NCBI Taxonomy" id="138285"/>
    <lineage>
        <taxon>Eukaryota</taxon>
        <taxon>Fungi</taxon>
        <taxon>Dikarya</taxon>
        <taxon>Ascomycota</taxon>
        <taxon>Pezizomycotina</taxon>
        <taxon>Eurotiomycetes</taxon>
        <taxon>Eurotiomycetidae</taxon>
        <taxon>Eurotiales</taxon>
        <taxon>Aspergillaceae</taxon>
        <taxon>Aspergillus</taxon>
        <taxon>Aspergillus subgen. Circumdati</taxon>
    </lineage>
</organism>
<dbReference type="Pfam" id="PF12311">
    <property type="entry name" value="DUF3632"/>
    <property type="match status" value="1"/>
</dbReference>
<dbReference type="PANTHER" id="PTHR38797:SF4">
    <property type="entry name" value="NUCLEAR PORE COMPLEX PROTEIN NUP85"/>
    <property type="match status" value="1"/>
</dbReference>
<evidence type="ECO:0000313" key="2">
    <source>
        <dbReference type="Proteomes" id="UP000327118"/>
    </source>
</evidence>
<name>A0A5N6ZCX6_9EURO</name>
<dbReference type="Proteomes" id="UP000327118">
    <property type="component" value="Unassembled WGS sequence"/>
</dbReference>
<dbReference type="InterPro" id="IPR053204">
    <property type="entry name" value="Oxopyrrolidines_Biosynth-assoc"/>
</dbReference>
<keyword evidence="2" id="KW-1185">Reference proteome</keyword>
<dbReference type="EMBL" id="ML739069">
    <property type="protein sequence ID" value="KAE8354599.1"/>
    <property type="molecule type" value="Genomic_DNA"/>
</dbReference>
<dbReference type="PANTHER" id="PTHR38797">
    <property type="entry name" value="NUCLEAR PORE COMPLEX PROTEIN NUP85-RELATED"/>
    <property type="match status" value="1"/>
</dbReference>